<evidence type="ECO:0000313" key="6">
    <source>
        <dbReference type="EMBL" id="TDV57191.1"/>
    </source>
</evidence>
<dbReference type="PROSITE" id="PS50977">
    <property type="entry name" value="HTH_TETR_2"/>
    <property type="match status" value="1"/>
</dbReference>
<proteinExistence type="predicted"/>
<name>A0A4V3FV01_9PSEU</name>
<dbReference type="GO" id="GO:0003700">
    <property type="term" value="F:DNA-binding transcription factor activity"/>
    <property type="evidence" value="ECO:0007669"/>
    <property type="project" value="TreeGrafter"/>
</dbReference>
<evidence type="ECO:0000256" key="3">
    <source>
        <dbReference type="ARBA" id="ARBA00023163"/>
    </source>
</evidence>
<dbReference type="Pfam" id="PF00440">
    <property type="entry name" value="TetR_N"/>
    <property type="match status" value="1"/>
</dbReference>
<feature type="domain" description="HTH tetR-type" evidence="5">
    <location>
        <begin position="12"/>
        <end position="71"/>
    </location>
</feature>
<dbReference type="InterPro" id="IPR049445">
    <property type="entry name" value="TetR_SbtR-like_C"/>
</dbReference>
<evidence type="ECO:0000256" key="1">
    <source>
        <dbReference type="ARBA" id="ARBA00023015"/>
    </source>
</evidence>
<reference evidence="6 7" key="1">
    <citation type="submission" date="2019-03" db="EMBL/GenBank/DDBJ databases">
        <title>Genomic Encyclopedia of Archaeal and Bacterial Type Strains, Phase II (KMG-II): from individual species to whole genera.</title>
        <authorList>
            <person name="Goeker M."/>
        </authorList>
    </citation>
    <scope>NUCLEOTIDE SEQUENCE [LARGE SCALE GENOMIC DNA]</scope>
    <source>
        <strain evidence="6 7">DSM 45499</strain>
    </source>
</reference>
<evidence type="ECO:0000256" key="4">
    <source>
        <dbReference type="PROSITE-ProRule" id="PRU00335"/>
    </source>
</evidence>
<dbReference type="InterPro" id="IPR009057">
    <property type="entry name" value="Homeodomain-like_sf"/>
</dbReference>
<dbReference type="PANTHER" id="PTHR30055">
    <property type="entry name" value="HTH-TYPE TRANSCRIPTIONAL REGULATOR RUTR"/>
    <property type="match status" value="1"/>
</dbReference>
<comment type="caution">
    <text evidence="6">The sequence shown here is derived from an EMBL/GenBank/DDBJ whole genome shotgun (WGS) entry which is preliminary data.</text>
</comment>
<keyword evidence="7" id="KW-1185">Reference proteome</keyword>
<dbReference type="SUPFAM" id="SSF46689">
    <property type="entry name" value="Homeodomain-like"/>
    <property type="match status" value="1"/>
</dbReference>
<dbReference type="PANTHER" id="PTHR30055:SF234">
    <property type="entry name" value="HTH-TYPE TRANSCRIPTIONAL REGULATOR BETI"/>
    <property type="match status" value="1"/>
</dbReference>
<dbReference type="OrthoDB" id="9795011at2"/>
<dbReference type="InterPro" id="IPR001647">
    <property type="entry name" value="HTH_TetR"/>
</dbReference>
<dbReference type="Gene3D" id="1.10.357.10">
    <property type="entry name" value="Tetracycline Repressor, domain 2"/>
    <property type="match status" value="1"/>
</dbReference>
<gene>
    <name evidence="6" type="ORF">CLV71_10162</name>
</gene>
<accession>A0A4V3FV01</accession>
<keyword evidence="1" id="KW-0805">Transcription regulation</keyword>
<evidence type="ECO:0000313" key="7">
    <source>
        <dbReference type="Proteomes" id="UP000294927"/>
    </source>
</evidence>
<dbReference type="InterPro" id="IPR050109">
    <property type="entry name" value="HTH-type_TetR-like_transc_reg"/>
</dbReference>
<dbReference type="InterPro" id="IPR036271">
    <property type="entry name" value="Tet_transcr_reg_TetR-rel_C_sf"/>
</dbReference>
<protein>
    <submittedName>
        <fullName evidence="6">TetR family transcriptional regulator</fullName>
    </submittedName>
</protein>
<keyword evidence="2 4" id="KW-0238">DNA-binding</keyword>
<feature type="DNA-binding region" description="H-T-H motif" evidence="4">
    <location>
        <begin position="34"/>
        <end position="53"/>
    </location>
</feature>
<dbReference type="GO" id="GO:0000976">
    <property type="term" value="F:transcription cis-regulatory region binding"/>
    <property type="evidence" value="ECO:0007669"/>
    <property type="project" value="TreeGrafter"/>
</dbReference>
<dbReference type="SUPFAM" id="SSF48498">
    <property type="entry name" value="Tetracyclin repressor-like, C-terminal domain"/>
    <property type="match status" value="1"/>
</dbReference>
<dbReference type="Pfam" id="PF21597">
    <property type="entry name" value="TetR_C_43"/>
    <property type="match status" value="1"/>
</dbReference>
<dbReference type="AlphaFoldDB" id="A0A4V3FV01"/>
<sequence>MANPRPLRADAARNREKLLAAATQLFGERGLDVPLEHIARRAEVSIGTLYAHFPTRDTFFEAIFPERLTELATLGERALADPDPWHGFVGYLEGVFALHARDRGLNEVLVRDLPNARGVVESCHTGAGHAAELVRRARESGRLRADYTTGDVATLTRAMAQVIRDSLDTDPTEWRRFLAIYLAGLQSTST</sequence>
<evidence type="ECO:0000256" key="2">
    <source>
        <dbReference type="ARBA" id="ARBA00023125"/>
    </source>
</evidence>
<keyword evidence="3" id="KW-0804">Transcription</keyword>
<organism evidence="6 7">
    <name type="scientific">Actinophytocola oryzae</name>
    <dbReference type="NCBI Taxonomy" id="502181"/>
    <lineage>
        <taxon>Bacteria</taxon>
        <taxon>Bacillati</taxon>
        <taxon>Actinomycetota</taxon>
        <taxon>Actinomycetes</taxon>
        <taxon>Pseudonocardiales</taxon>
        <taxon>Pseudonocardiaceae</taxon>
    </lineage>
</organism>
<dbReference type="PRINTS" id="PR00455">
    <property type="entry name" value="HTHTETR"/>
</dbReference>
<dbReference type="RefSeq" id="WP_133900518.1">
    <property type="nucleotide sequence ID" value="NZ_SOCP01000001.1"/>
</dbReference>
<dbReference type="Proteomes" id="UP000294927">
    <property type="component" value="Unassembled WGS sequence"/>
</dbReference>
<dbReference type="EMBL" id="SOCP01000001">
    <property type="protein sequence ID" value="TDV57191.1"/>
    <property type="molecule type" value="Genomic_DNA"/>
</dbReference>
<evidence type="ECO:0000259" key="5">
    <source>
        <dbReference type="PROSITE" id="PS50977"/>
    </source>
</evidence>